<dbReference type="EMBL" id="PNCM01000038">
    <property type="protein sequence ID" value="TMP78474.1"/>
    <property type="molecule type" value="Genomic_DNA"/>
</dbReference>
<reference evidence="1 2" key="1">
    <citation type="submission" date="2017-12" db="EMBL/GenBank/DDBJ databases">
        <authorList>
            <person name="Paulsen S."/>
            <person name="Gram L.K."/>
        </authorList>
    </citation>
    <scope>NUCLEOTIDE SEQUENCE [LARGE SCALE GENOMIC DNA]</scope>
    <source>
        <strain evidence="1 2">S1189</strain>
    </source>
</reference>
<protein>
    <recommendedName>
        <fullName evidence="3">DUF4440 domain-containing protein</fullName>
    </recommendedName>
</protein>
<dbReference type="OrthoDB" id="6299545at2"/>
<gene>
    <name evidence="1" type="ORF">CWB73_16380</name>
</gene>
<name>A0A5S3YQZ9_9GAMM</name>
<dbReference type="SUPFAM" id="SSF54427">
    <property type="entry name" value="NTF2-like"/>
    <property type="match status" value="1"/>
</dbReference>
<evidence type="ECO:0000313" key="2">
    <source>
        <dbReference type="Proteomes" id="UP000307362"/>
    </source>
</evidence>
<dbReference type="AlphaFoldDB" id="A0A5S3YQZ9"/>
<dbReference type="RefSeq" id="WP_138568597.1">
    <property type="nucleotide sequence ID" value="NZ_PNCM01000038.1"/>
</dbReference>
<accession>A0A5S3YQZ9</accession>
<reference evidence="2" key="2">
    <citation type="submission" date="2019-06" db="EMBL/GenBank/DDBJ databases">
        <title>Co-occurence of chitin degradation, pigmentation and bioactivity in marine Pseudoalteromonas.</title>
        <authorList>
            <person name="Sonnenschein E.C."/>
            <person name="Bech P.K."/>
        </authorList>
    </citation>
    <scope>NUCLEOTIDE SEQUENCE [LARGE SCALE GENOMIC DNA]</scope>
    <source>
        <strain evidence="2">S1189</strain>
    </source>
</reference>
<sequence length="113" mass="13159">MTLQEYFTSYYNIISKGNIEELDQYYHSAAPLMNAAKSQWESMRKQLDFTMTLTHVELLAKQDDLLVVRDKMKFEGEVNGESVSKHSTNVHSLTKENDEWKLFSTSNFPEVMV</sequence>
<dbReference type="Gene3D" id="3.10.450.50">
    <property type="match status" value="1"/>
</dbReference>
<organism evidence="1 2">
    <name type="scientific">Pseudoalteromonas phenolica</name>
    <dbReference type="NCBI Taxonomy" id="161398"/>
    <lineage>
        <taxon>Bacteria</taxon>
        <taxon>Pseudomonadati</taxon>
        <taxon>Pseudomonadota</taxon>
        <taxon>Gammaproteobacteria</taxon>
        <taxon>Alteromonadales</taxon>
        <taxon>Pseudoalteromonadaceae</taxon>
        <taxon>Pseudoalteromonas</taxon>
    </lineage>
</organism>
<comment type="caution">
    <text evidence="1">The sequence shown here is derived from an EMBL/GenBank/DDBJ whole genome shotgun (WGS) entry which is preliminary data.</text>
</comment>
<evidence type="ECO:0000313" key="1">
    <source>
        <dbReference type="EMBL" id="TMP78474.1"/>
    </source>
</evidence>
<dbReference type="Proteomes" id="UP000307362">
    <property type="component" value="Unassembled WGS sequence"/>
</dbReference>
<dbReference type="InterPro" id="IPR032710">
    <property type="entry name" value="NTF2-like_dom_sf"/>
</dbReference>
<proteinExistence type="predicted"/>
<evidence type="ECO:0008006" key="3">
    <source>
        <dbReference type="Google" id="ProtNLM"/>
    </source>
</evidence>